<dbReference type="EMBL" id="AZHD01000002">
    <property type="protein sequence ID" value="OAA66896.1"/>
    <property type="molecule type" value="Genomic_DNA"/>
</dbReference>
<dbReference type="GO" id="GO:0001228">
    <property type="term" value="F:DNA-binding transcription activator activity, RNA polymerase II-specific"/>
    <property type="evidence" value="ECO:0007669"/>
    <property type="project" value="TreeGrafter"/>
</dbReference>
<proteinExistence type="predicted"/>
<evidence type="ECO:0000313" key="1">
    <source>
        <dbReference type="EMBL" id="OAA66896.1"/>
    </source>
</evidence>
<name>A0A167YZT3_9HYPO</name>
<keyword evidence="2" id="KW-1185">Reference proteome</keyword>
<evidence type="ECO:0000313" key="2">
    <source>
        <dbReference type="Proteomes" id="UP000076874"/>
    </source>
</evidence>
<dbReference type="AlphaFoldDB" id="A0A167YZT3"/>
<organism evidence="1 2">
    <name type="scientific">Niveomyces insectorum RCEF 264</name>
    <dbReference type="NCBI Taxonomy" id="1081102"/>
    <lineage>
        <taxon>Eukaryota</taxon>
        <taxon>Fungi</taxon>
        <taxon>Dikarya</taxon>
        <taxon>Ascomycota</taxon>
        <taxon>Pezizomycotina</taxon>
        <taxon>Sordariomycetes</taxon>
        <taxon>Hypocreomycetidae</taxon>
        <taxon>Hypocreales</taxon>
        <taxon>Cordycipitaceae</taxon>
        <taxon>Niveomyces</taxon>
    </lineage>
</organism>
<gene>
    <name evidence="1" type="ORF">SPI_01472</name>
</gene>
<reference evidence="1 2" key="1">
    <citation type="journal article" date="2016" name="Genome Biol. Evol.">
        <title>Divergent and convergent evolution of fungal pathogenicity.</title>
        <authorList>
            <person name="Shang Y."/>
            <person name="Xiao G."/>
            <person name="Zheng P."/>
            <person name="Cen K."/>
            <person name="Zhan S."/>
            <person name="Wang C."/>
        </authorList>
    </citation>
    <scope>NUCLEOTIDE SEQUENCE [LARGE SCALE GENOMIC DNA]</scope>
    <source>
        <strain evidence="1 2">RCEF 264</strain>
    </source>
</reference>
<sequence>MLAVAASHLAHHTAATNPSRHRVAERALLSAALDRFRPALVARPLTTERADALLVTSIMINNLAFAGLNGEDALDLNASWVFSRCADRLNWLGLQLGLKPLLAATAPFREASLLRPMYEASDEAALVYAGDNAGDDTAEDGVPSHWDRLAAALDAEMISMGSGGGGGGGDNTVEWIEEPHPAREAVRILAAIRRLPAAAHNVFLFVRLIAALDPRFVGLLRAGSEGGHWILGYWLRQMGRLDLWWSRPRSTRDGAAIRLFLARRRVTEWAGDDGVMWRWLMADYDAV</sequence>
<protein>
    <recommendedName>
        <fullName evidence="3">C6 zinc finger domain containing protein</fullName>
    </recommendedName>
</protein>
<dbReference type="PANTHER" id="PTHR47784">
    <property type="entry name" value="STEROL UPTAKE CONTROL PROTEIN 2"/>
    <property type="match status" value="1"/>
</dbReference>
<accession>A0A167YZT3</accession>
<comment type="caution">
    <text evidence="1">The sequence shown here is derived from an EMBL/GenBank/DDBJ whole genome shotgun (WGS) entry which is preliminary data.</text>
</comment>
<dbReference type="STRING" id="1081102.A0A167YZT3"/>
<dbReference type="OrthoDB" id="648861at2759"/>
<evidence type="ECO:0008006" key="3">
    <source>
        <dbReference type="Google" id="ProtNLM"/>
    </source>
</evidence>
<dbReference type="PANTHER" id="PTHR47784:SF9">
    <property type="entry name" value="ZN(II)2CYS6 TRANSCRIPTION FACTOR (EUROFUNG)"/>
    <property type="match status" value="1"/>
</dbReference>
<dbReference type="InterPro" id="IPR053157">
    <property type="entry name" value="Sterol_Uptake_Regulator"/>
</dbReference>
<dbReference type="Proteomes" id="UP000076874">
    <property type="component" value="Unassembled WGS sequence"/>
</dbReference>